<proteinExistence type="predicted"/>
<dbReference type="PANTHER" id="PTHR43685">
    <property type="entry name" value="GLYCOSYLTRANSFERASE"/>
    <property type="match status" value="1"/>
</dbReference>
<dbReference type="Gene3D" id="3.90.550.10">
    <property type="entry name" value="Spore Coat Polysaccharide Biosynthesis Protein SpsA, Chain A"/>
    <property type="match status" value="1"/>
</dbReference>
<organism evidence="2 3">
    <name type="scientific">Flavobacterium phage vB_FspM_immuto_2-6A</name>
    <dbReference type="NCBI Taxonomy" id="2801477"/>
    <lineage>
        <taxon>Viruses</taxon>
        <taxon>Duplodnaviria</taxon>
        <taxon>Heunggongvirae</taxon>
        <taxon>Uroviricota</taxon>
        <taxon>Caudoviricetes</taxon>
        <taxon>Immutovirus</taxon>
        <taxon>Immutovirus immuto</taxon>
    </lineage>
</organism>
<dbReference type="GO" id="GO:0016740">
    <property type="term" value="F:transferase activity"/>
    <property type="evidence" value="ECO:0007669"/>
    <property type="project" value="UniProtKB-KW"/>
</dbReference>
<dbReference type="EMBL" id="MW353175">
    <property type="protein sequence ID" value="QQO91781.1"/>
    <property type="molecule type" value="Genomic_DNA"/>
</dbReference>
<keyword evidence="3" id="KW-1185">Reference proteome</keyword>
<dbReference type="InterPro" id="IPR029044">
    <property type="entry name" value="Nucleotide-diphossugar_trans"/>
</dbReference>
<sequence length="396" mass="45626">MQKITFVIPSRNNLEFLQLAYKSIRNLRTKHEVLVLDDASTDGTAEWISSLNDEDLITYVNPGPERIGIVGMFDKGIEMARTEIIFAFHADMIAGPNLDTNILKHLERGTVVSATRIEPSLHPPGPEKITQDWGVEVEEIDFNGVINSIGHFENQNKDKTTEGIFAPWCMYKEDFLTVGGHDEVFAPQSKEDSDLFNRFVLNGYKVIQSWDGLVYHFTSRGSRFNKHAGGAAGQNSQEWIYTTTKNGREFIRKWGSFIKHDFLMKPIIPPKYNVAFVIKSCNLEMLEVFEPWCDRIYIDDTMQVITSHYIEKEQSNTKFDLTKRIYTIEHNDPKLENDIVVEFDMKKFDQQSFKIIQQLPEIIKESGEVGEFELDVFKITINSLTEYQNDLIVCKN</sequence>
<evidence type="ECO:0000313" key="2">
    <source>
        <dbReference type="EMBL" id="QQO91781.1"/>
    </source>
</evidence>
<accession>A0A7T8ERD3</accession>
<dbReference type="SUPFAM" id="SSF53448">
    <property type="entry name" value="Nucleotide-diphospho-sugar transferases"/>
    <property type="match status" value="1"/>
</dbReference>
<gene>
    <name evidence="2" type="ORF">immuto26A_102</name>
</gene>
<evidence type="ECO:0000313" key="3">
    <source>
        <dbReference type="Proteomes" id="UP000595566"/>
    </source>
</evidence>
<feature type="domain" description="Glycosyltransferase 2-like" evidence="1">
    <location>
        <begin position="6"/>
        <end position="167"/>
    </location>
</feature>
<keyword evidence="2" id="KW-0808">Transferase</keyword>
<evidence type="ECO:0000259" key="1">
    <source>
        <dbReference type="Pfam" id="PF00535"/>
    </source>
</evidence>
<dbReference type="Pfam" id="PF00535">
    <property type="entry name" value="Glycos_transf_2"/>
    <property type="match status" value="1"/>
</dbReference>
<dbReference type="InterPro" id="IPR001173">
    <property type="entry name" value="Glyco_trans_2-like"/>
</dbReference>
<dbReference type="InterPro" id="IPR050834">
    <property type="entry name" value="Glycosyltransf_2"/>
</dbReference>
<name>A0A7T8ERD3_9CAUD</name>
<dbReference type="PANTHER" id="PTHR43685:SF2">
    <property type="entry name" value="GLYCOSYLTRANSFERASE 2-LIKE DOMAIN-CONTAINING PROTEIN"/>
    <property type="match status" value="1"/>
</dbReference>
<protein>
    <submittedName>
        <fullName evidence="2">Glycosyltransferase</fullName>
    </submittedName>
</protein>
<reference evidence="2 3" key="1">
    <citation type="submission" date="2020-12" db="EMBL/GenBank/DDBJ databases">
        <title>Dynamics of Baltic Sea phages driven by environmental changes.</title>
        <authorList>
            <person name="Hoetzinger M."/>
            <person name="Nilsson E."/>
            <person name="Holmfeldt K."/>
        </authorList>
    </citation>
    <scope>NUCLEOTIDE SEQUENCE [LARGE SCALE GENOMIC DNA]</scope>
</reference>
<dbReference type="Proteomes" id="UP000595566">
    <property type="component" value="Segment"/>
</dbReference>